<evidence type="ECO:0000256" key="1">
    <source>
        <dbReference type="ARBA" id="ARBA00004651"/>
    </source>
</evidence>
<dbReference type="InterPro" id="IPR050171">
    <property type="entry name" value="MFS_Transporters"/>
</dbReference>
<evidence type="ECO:0000313" key="11">
    <source>
        <dbReference type="Proteomes" id="UP001180845"/>
    </source>
</evidence>
<feature type="transmembrane region" description="Helical" evidence="8">
    <location>
        <begin position="153"/>
        <end position="177"/>
    </location>
</feature>
<evidence type="ECO:0000256" key="6">
    <source>
        <dbReference type="ARBA" id="ARBA00023136"/>
    </source>
</evidence>
<feature type="transmembrane region" description="Helical" evidence="8">
    <location>
        <begin position="391"/>
        <end position="413"/>
    </location>
</feature>
<feature type="domain" description="Major facilitator superfamily (MFS) profile" evidence="9">
    <location>
        <begin position="26"/>
        <end position="419"/>
    </location>
</feature>
<keyword evidence="4 8" id="KW-0812">Transmembrane</keyword>
<dbReference type="PROSITE" id="PS50850">
    <property type="entry name" value="MFS"/>
    <property type="match status" value="1"/>
</dbReference>
<keyword evidence="2" id="KW-0813">Transport</keyword>
<gene>
    <name evidence="10" type="ORF">JOF55_002290</name>
</gene>
<dbReference type="GO" id="GO:0022857">
    <property type="term" value="F:transmembrane transporter activity"/>
    <property type="evidence" value="ECO:0007669"/>
    <property type="project" value="InterPro"/>
</dbReference>
<comment type="subcellular location">
    <subcellularLocation>
        <location evidence="1">Cell membrane</location>
        <topology evidence="1">Multi-pass membrane protein</topology>
    </subcellularLocation>
</comment>
<feature type="transmembrane region" description="Helical" evidence="8">
    <location>
        <begin position="59"/>
        <end position="82"/>
    </location>
</feature>
<feature type="transmembrane region" description="Helical" evidence="8">
    <location>
        <begin position="94"/>
        <end position="117"/>
    </location>
</feature>
<keyword evidence="11" id="KW-1185">Reference proteome</keyword>
<feature type="transmembrane region" description="Helical" evidence="8">
    <location>
        <begin position="183"/>
        <end position="211"/>
    </location>
</feature>
<feature type="transmembrane region" description="Helical" evidence="8">
    <location>
        <begin position="264"/>
        <end position="283"/>
    </location>
</feature>
<dbReference type="PANTHER" id="PTHR23517:SF3">
    <property type="entry name" value="INTEGRAL MEMBRANE TRANSPORT PROTEIN"/>
    <property type="match status" value="1"/>
</dbReference>
<evidence type="ECO:0000256" key="7">
    <source>
        <dbReference type="SAM" id="MobiDB-lite"/>
    </source>
</evidence>
<feature type="region of interest" description="Disordered" evidence="7">
    <location>
        <begin position="1"/>
        <end position="20"/>
    </location>
</feature>
<keyword evidence="3" id="KW-1003">Cell membrane</keyword>
<evidence type="ECO:0000313" key="10">
    <source>
        <dbReference type="EMBL" id="MDR7302109.1"/>
    </source>
</evidence>
<dbReference type="EMBL" id="JAVDXW010000001">
    <property type="protein sequence ID" value="MDR7302109.1"/>
    <property type="molecule type" value="Genomic_DNA"/>
</dbReference>
<dbReference type="SUPFAM" id="SSF103473">
    <property type="entry name" value="MFS general substrate transporter"/>
    <property type="match status" value="1"/>
</dbReference>
<dbReference type="GO" id="GO:0005886">
    <property type="term" value="C:plasma membrane"/>
    <property type="evidence" value="ECO:0007669"/>
    <property type="project" value="UniProtKB-SubCell"/>
</dbReference>
<protein>
    <submittedName>
        <fullName evidence="10">MFS family permease</fullName>
    </submittedName>
</protein>
<feature type="transmembrane region" description="Helical" evidence="8">
    <location>
        <begin position="27"/>
        <end position="53"/>
    </location>
</feature>
<evidence type="ECO:0000256" key="4">
    <source>
        <dbReference type="ARBA" id="ARBA00022692"/>
    </source>
</evidence>
<organism evidence="10 11">
    <name type="scientific">Haloactinomyces albus</name>
    <dbReference type="NCBI Taxonomy" id="1352928"/>
    <lineage>
        <taxon>Bacteria</taxon>
        <taxon>Bacillati</taxon>
        <taxon>Actinomycetota</taxon>
        <taxon>Actinomycetes</taxon>
        <taxon>Actinopolysporales</taxon>
        <taxon>Actinopolysporaceae</taxon>
        <taxon>Haloactinomyces</taxon>
    </lineage>
</organism>
<dbReference type="RefSeq" id="WP_310273357.1">
    <property type="nucleotide sequence ID" value="NZ_JAVDXW010000001.1"/>
</dbReference>
<proteinExistence type="predicted"/>
<keyword evidence="5 8" id="KW-1133">Transmembrane helix</keyword>
<comment type="caution">
    <text evidence="10">The sequence shown here is derived from an EMBL/GenBank/DDBJ whole genome shotgun (WGS) entry which is preliminary data.</text>
</comment>
<dbReference type="Proteomes" id="UP001180845">
    <property type="component" value="Unassembled WGS sequence"/>
</dbReference>
<dbReference type="Gene3D" id="1.20.1250.20">
    <property type="entry name" value="MFS general substrate transporter like domains"/>
    <property type="match status" value="1"/>
</dbReference>
<name>A0AAE4CLR4_9ACTN</name>
<evidence type="ECO:0000256" key="8">
    <source>
        <dbReference type="SAM" id="Phobius"/>
    </source>
</evidence>
<dbReference type="PANTHER" id="PTHR23517">
    <property type="entry name" value="RESISTANCE PROTEIN MDTM, PUTATIVE-RELATED-RELATED"/>
    <property type="match status" value="1"/>
</dbReference>
<keyword evidence="6 8" id="KW-0472">Membrane</keyword>
<dbReference type="Pfam" id="PF07690">
    <property type="entry name" value="MFS_1"/>
    <property type="match status" value="1"/>
</dbReference>
<feature type="transmembrane region" description="Helical" evidence="8">
    <location>
        <begin position="321"/>
        <end position="341"/>
    </location>
</feature>
<accession>A0AAE4CLR4</accession>
<feature type="transmembrane region" description="Helical" evidence="8">
    <location>
        <begin position="295"/>
        <end position="315"/>
    </location>
</feature>
<feature type="transmembrane region" description="Helical" evidence="8">
    <location>
        <begin position="232"/>
        <end position="252"/>
    </location>
</feature>
<dbReference type="InterPro" id="IPR036259">
    <property type="entry name" value="MFS_trans_sf"/>
</dbReference>
<sequence length="421" mass="42704">MTTEQLAAPGRPGGRSPSRRRTLSRGVAFWFVGAVLCVFLMAATVPSPMYAIYQQRWDFSATVLTAVFAVYGLAILVSLLLFGSLSDHVGRRPVLLGAVALEILSVVVLAAAPGVGWLYLGRVLQGLATGAVTSAASGALLDLQPPGKQRGALVNAVASSAGLALGAALAGVLVQFAPAPTVLGYLVILAALALALLGVVAMPEPIGTGTVSPRRALRPQRPNVPAGRRGTFALLSTSILASWTVGGMYLSLGPSLAKEMVDGLPYLVGGLTITALTGTGAIVQSVLSGWPGIRAVRVGTPLLIAGLAVLTWSVLAHLPVVFLASSVLLGIGWGLTFLGGFRMLAALATPEHRAGTTAMIYVVAYLSMGVPAVAIGFLTTALGLLTATVVFGSAAALFAAVAFAAVAGLSTLLHGSAPART</sequence>
<feature type="transmembrane region" description="Helical" evidence="8">
    <location>
        <begin position="123"/>
        <end position="141"/>
    </location>
</feature>
<dbReference type="InterPro" id="IPR020846">
    <property type="entry name" value="MFS_dom"/>
</dbReference>
<evidence type="ECO:0000259" key="9">
    <source>
        <dbReference type="PROSITE" id="PS50850"/>
    </source>
</evidence>
<dbReference type="AlphaFoldDB" id="A0AAE4CLR4"/>
<evidence type="ECO:0000256" key="2">
    <source>
        <dbReference type="ARBA" id="ARBA00022448"/>
    </source>
</evidence>
<evidence type="ECO:0000256" key="5">
    <source>
        <dbReference type="ARBA" id="ARBA00022989"/>
    </source>
</evidence>
<feature type="transmembrane region" description="Helical" evidence="8">
    <location>
        <begin position="362"/>
        <end position="385"/>
    </location>
</feature>
<dbReference type="InterPro" id="IPR011701">
    <property type="entry name" value="MFS"/>
</dbReference>
<evidence type="ECO:0000256" key="3">
    <source>
        <dbReference type="ARBA" id="ARBA00022475"/>
    </source>
</evidence>
<reference evidence="10" key="1">
    <citation type="submission" date="2023-07" db="EMBL/GenBank/DDBJ databases">
        <title>Sequencing the genomes of 1000 actinobacteria strains.</title>
        <authorList>
            <person name="Klenk H.-P."/>
        </authorList>
    </citation>
    <scope>NUCLEOTIDE SEQUENCE</scope>
    <source>
        <strain evidence="10">DSM 45977</strain>
    </source>
</reference>